<keyword evidence="1" id="KW-0175">Coiled coil</keyword>
<name>A0A7X2N3V1_9FIRM</name>
<reference evidence="2 3" key="1">
    <citation type="submission" date="2019-08" db="EMBL/GenBank/DDBJ databases">
        <title>In-depth cultivation of the pig gut microbiome towards novel bacterial diversity and tailored functional studies.</title>
        <authorList>
            <person name="Wylensek D."/>
            <person name="Hitch T.C.A."/>
            <person name="Clavel T."/>
        </authorList>
    </citation>
    <scope>NUCLEOTIDE SEQUENCE [LARGE SCALE GENOMIC DNA]</scope>
    <source>
        <strain evidence="2 3">LKV-178-WT-2G</strain>
    </source>
</reference>
<dbReference type="EMBL" id="VUMM01000016">
    <property type="protein sequence ID" value="MSS01957.1"/>
    <property type="molecule type" value="Genomic_DNA"/>
</dbReference>
<dbReference type="RefSeq" id="WP_154460712.1">
    <property type="nucleotide sequence ID" value="NZ_VUMM01000016.1"/>
</dbReference>
<evidence type="ECO:0000313" key="3">
    <source>
        <dbReference type="Proteomes" id="UP000470082"/>
    </source>
</evidence>
<comment type="caution">
    <text evidence="2">The sequence shown here is derived from an EMBL/GenBank/DDBJ whole genome shotgun (WGS) entry which is preliminary data.</text>
</comment>
<evidence type="ECO:0000313" key="2">
    <source>
        <dbReference type="EMBL" id="MSS01957.1"/>
    </source>
</evidence>
<dbReference type="AlphaFoldDB" id="A0A7X2N3V1"/>
<sequence>MHTYKPSKTVKEQVEYLESNKRVVFNEISKKEAEEILFKYGYINVITPYKHRFAKKDKGKVVKDETGRHIYERDVDFKEYYDLYVNERKKYPTISANVIYFETRFRSILSYAILNSTDINCDSDLMNFLESIRLRISQSNNYSEKRLEHMNESISKLENNIEKYHDVYCFFDNLSLGESLTLFNGLDYKTQDKIFDSCKSINIHFNVDKTPDFASKVFTLVSVRNCVMHCNSLEVLKRFFNPKYKTLRDRKSTRTFESMINYLSNEKAHTE</sequence>
<feature type="coiled-coil region" evidence="1">
    <location>
        <begin position="140"/>
        <end position="167"/>
    </location>
</feature>
<dbReference type="Proteomes" id="UP000470082">
    <property type="component" value="Unassembled WGS sequence"/>
</dbReference>
<dbReference type="Pfam" id="PF07751">
    <property type="entry name" value="Abi_2"/>
    <property type="match status" value="1"/>
</dbReference>
<organism evidence="2 3">
    <name type="scientific">Floccifex porci</name>
    <dbReference type="NCBI Taxonomy" id="2606629"/>
    <lineage>
        <taxon>Bacteria</taxon>
        <taxon>Bacillati</taxon>
        <taxon>Bacillota</taxon>
        <taxon>Erysipelotrichia</taxon>
        <taxon>Erysipelotrichales</taxon>
        <taxon>Erysipelotrichaceae</taxon>
        <taxon>Floccifex</taxon>
    </lineage>
</organism>
<gene>
    <name evidence="2" type="ORF">FYJ50_07605</name>
</gene>
<proteinExistence type="predicted"/>
<evidence type="ECO:0000256" key="1">
    <source>
        <dbReference type="SAM" id="Coils"/>
    </source>
</evidence>
<dbReference type="InterPro" id="IPR011664">
    <property type="entry name" value="Abi_system_AbiD/AbiF-like"/>
</dbReference>
<accession>A0A7X2N3V1</accession>
<keyword evidence="3" id="KW-1185">Reference proteome</keyword>
<protein>
    <submittedName>
        <fullName evidence="2">Abi family protein</fullName>
    </submittedName>
</protein>